<reference evidence="1" key="1">
    <citation type="submission" date="2021-02" db="EMBL/GenBank/DDBJ databases">
        <authorList>
            <person name="Nowell W R."/>
        </authorList>
    </citation>
    <scope>NUCLEOTIDE SEQUENCE</scope>
</reference>
<proteinExistence type="predicted"/>
<accession>A0A815S2I4</accession>
<dbReference type="Proteomes" id="UP000663889">
    <property type="component" value="Unassembled WGS sequence"/>
</dbReference>
<gene>
    <name evidence="1" type="ORF">SEV965_LOCUS35271</name>
</gene>
<evidence type="ECO:0000313" key="1">
    <source>
        <dbReference type="EMBL" id="CAF1484555.1"/>
    </source>
</evidence>
<dbReference type="EMBL" id="CAJNOU010005648">
    <property type="protein sequence ID" value="CAF1484555.1"/>
    <property type="molecule type" value="Genomic_DNA"/>
</dbReference>
<comment type="caution">
    <text evidence="1">The sequence shown here is derived from an EMBL/GenBank/DDBJ whole genome shotgun (WGS) entry which is preliminary data.</text>
</comment>
<dbReference type="Gene3D" id="3.30.70.270">
    <property type="match status" value="1"/>
</dbReference>
<name>A0A815S2I4_9BILA</name>
<dbReference type="AlphaFoldDB" id="A0A815S2I4"/>
<protein>
    <submittedName>
        <fullName evidence="1">Uncharacterized protein</fullName>
    </submittedName>
</protein>
<sequence>MADDCITFEVISVVKIFIELNQIKTKIVVNVVNSLYTDCILEMDFINKYQVNLNNKQEQVQVYTSTDYIMLPMGAQVDNIRIVCRLANFLYLNPYQERQIKNLSQVSSGKILYSNSKLGIKLLQEQIDKALTIPQPTSLNQTNTFISAVGLYQKFIKDYAKIPTPILKMTNN</sequence>
<evidence type="ECO:0000313" key="2">
    <source>
        <dbReference type="Proteomes" id="UP000663889"/>
    </source>
</evidence>
<dbReference type="InterPro" id="IPR043128">
    <property type="entry name" value="Rev_trsase/Diguanyl_cyclase"/>
</dbReference>
<organism evidence="1 2">
    <name type="scientific">Rotaria sordida</name>
    <dbReference type="NCBI Taxonomy" id="392033"/>
    <lineage>
        <taxon>Eukaryota</taxon>
        <taxon>Metazoa</taxon>
        <taxon>Spiralia</taxon>
        <taxon>Gnathifera</taxon>
        <taxon>Rotifera</taxon>
        <taxon>Eurotatoria</taxon>
        <taxon>Bdelloidea</taxon>
        <taxon>Philodinida</taxon>
        <taxon>Philodinidae</taxon>
        <taxon>Rotaria</taxon>
    </lineage>
</organism>